<dbReference type="PANTHER" id="PTHR43248:SF29">
    <property type="entry name" value="TRIPEPTIDYL AMINOPEPTIDASE"/>
    <property type="match status" value="1"/>
</dbReference>
<evidence type="ECO:0000313" key="5">
    <source>
        <dbReference type="EMBL" id="QPL06706.1"/>
    </source>
</evidence>
<keyword evidence="6" id="KW-1185">Reference proteome</keyword>
<dbReference type="EMBL" id="CP063989">
    <property type="protein sequence ID" value="QPL06706.1"/>
    <property type="molecule type" value="Genomic_DNA"/>
</dbReference>
<dbReference type="InterPro" id="IPR029058">
    <property type="entry name" value="AB_hydrolase_fold"/>
</dbReference>
<comment type="similarity">
    <text evidence="1">Belongs to the peptidase S33 family.</text>
</comment>
<gene>
    <name evidence="5" type="ORF">ID810_11350</name>
</gene>
<feature type="domain" description="Peptidase S33 tripeptidyl aminopeptidase-like C-terminal" evidence="4">
    <location>
        <begin position="412"/>
        <end position="513"/>
    </location>
</feature>
<evidence type="ECO:0000256" key="1">
    <source>
        <dbReference type="ARBA" id="ARBA00010088"/>
    </source>
</evidence>
<dbReference type="InterPro" id="IPR051601">
    <property type="entry name" value="Serine_prot/Carboxylest_S33"/>
</dbReference>
<evidence type="ECO:0000256" key="2">
    <source>
        <dbReference type="ARBA" id="ARBA00022729"/>
    </source>
</evidence>
<keyword evidence="2" id="KW-0732">Signal</keyword>
<proteinExistence type="inferred from homology"/>
<keyword evidence="3 5" id="KW-0378">Hydrolase</keyword>
<dbReference type="KEGG" id="arep:ID810_11350"/>
<evidence type="ECO:0000256" key="3">
    <source>
        <dbReference type="ARBA" id="ARBA00022801"/>
    </source>
</evidence>
<dbReference type="InterPro" id="IPR013595">
    <property type="entry name" value="Pept_S33_TAP-like_C"/>
</dbReference>
<dbReference type="Pfam" id="PF08386">
    <property type="entry name" value="Abhydrolase_4"/>
    <property type="match status" value="1"/>
</dbReference>
<dbReference type="Proteomes" id="UP000594637">
    <property type="component" value="Chromosome"/>
</dbReference>
<dbReference type="Gene3D" id="3.40.50.1820">
    <property type="entry name" value="alpha/beta hydrolase"/>
    <property type="match status" value="1"/>
</dbReference>
<dbReference type="SUPFAM" id="SSF53474">
    <property type="entry name" value="alpha/beta-Hydrolases"/>
    <property type="match status" value="1"/>
</dbReference>
<reference evidence="5 6" key="1">
    <citation type="submission" date="2020-11" db="EMBL/GenBank/DDBJ databases">
        <title>Actinomyces sp. ZJ750.</title>
        <authorList>
            <person name="Zhou J."/>
        </authorList>
    </citation>
    <scope>NUCLEOTIDE SEQUENCE [LARGE SCALE GENOMIC DNA]</scope>
    <source>
        <strain evidence="5 6">ZJ750</strain>
    </source>
</reference>
<accession>A0A7T0LMW4</accession>
<sequence length="517" mass="54139">MGVTACGGQTVPVNGATAASGSTAPVPQGLESFYSQELDWYPCGEGPTIAEHSKGVFLCTTAEVPLDYEDPDGQRITIALKKREADGDAQGTLFINPGGPGGSGVELVDSAADLFGKGVLKAYDVIGFDPRGVGSSTAVDCMTDAELDEERSGQVYTAEELAAEKQESEEEIQASVLDTAKEDAAACEANTEVKGLLDHIDTVSAARDLDVLRALAGDSTLTYLGYSYGTYLGATYADLFPANVGRLVLDGAVDPTLSAGELSLGQAEGFENALRAFVADCQAGRACPLTGDVDAGVRQIQDFLDVVATSPIETHDPNRPLTRSLALDAIIGVLYADEAWSVLSEGLSQAMLQNDGSTMLYISDLLSSRNEDGSYSGNGNEVISAINCLDYPVEGDSASWAAEADKTEELSPTFGDALGYSDLYCQGWGHTSHRERTAIHATGAAPILVVGTTGDPATPYQWSVSLAEQLDSATLLTWEGNGHTAYGRAGDCVNDAVDTYLLTGEMPEQGLTCVGQE</sequence>
<protein>
    <submittedName>
        <fullName evidence="5">Alpha/beta fold hydrolase</fullName>
    </submittedName>
</protein>
<organism evidence="5 6">
    <name type="scientific">Actinomyces respiraculi</name>
    <dbReference type="NCBI Taxonomy" id="2744574"/>
    <lineage>
        <taxon>Bacteria</taxon>
        <taxon>Bacillati</taxon>
        <taxon>Actinomycetota</taxon>
        <taxon>Actinomycetes</taxon>
        <taxon>Actinomycetales</taxon>
        <taxon>Actinomycetaceae</taxon>
        <taxon>Actinomyces</taxon>
    </lineage>
</organism>
<dbReference type="GO" id="GO:0016787">
    <property type="term" value="F:hydrolase activity"/>
    <property type="evidence" value="ECO:0007669"/>
    <property type="project" value="UniProtKB-KW"/>
</dbReference>
<evidence type="ECO:0000313" key="6">
    <source>
        <dbReference type="Proteomes" id="UP000594637"/>
    </source>
</evidence>
<evidence type="ECO:0000259" key="4">
    <source>
        <dbReference type="Pfam" id="PF08386"/>
    </source>
</evidence>
<dbReference type="AlphaFoldDB" id="A0A7T0LMW4"/>
<name>A0A7T0LMW4_9ACTO</name>
<dbReference type="PANTHER" id="PTHR43248">
    <property type="entry name" value="2-SUCCINYL-6-HYDROXY-2,4-CYCLOHEXADIENE-1-CARBOXYLATE SYNTHASE"/>
    <property type="match status" value="1"/>
</dbReference>